<dbReference type="OrthoDB" id="366288at2"/>
<comment type="caution">
    <text evidence="1">The sequence shown here is derived from an EMBL/GenBank/DDBJ whole genome shotgun (WGS) entry which is preliminary data.</text>
</comment>
<proteinExistence type="predicted"/>
<dbReference type="RefSeq" id="WP_008788480.1">
    <property type="nucleotide sequence ID" value="NZ_AKCB01000002.1"/>
</dbReference>
<name>E7G9C6_9FIRM</name>
<keyword evidence="2" id="KW-1185">Reference proteome</keyword>
<evidence type="ECO:0000313" key="1">
    <source>
        <dbReference type="EMBL" id="EFW05416.1"/>
    </source>
</evidence>
<accession>E7G9C6</accession>
<gene>
    <name evidence="1" type="ORF">HMPREF9488_01364</name>
</gene>
<sequence length="954" mass="112813">MEQNLKLLWSDQIDSSLVKEMILSVDTLSQSYLNDLYDFSHTQDALHMLTLLWTSMLSESAQSITQLFDKHQIEFYNMIHPEFKPSCPLSTLVQFVLTPGCAGVFLKQGTQMEGMSEEGELLSLLLQEDIFVSPVQVHDIFFQQGKTGHLIYLEHPHSFYAFDFQQEFLDKHIVRFHFPYLFENEPPKQWKLYFEYLNQPSDIIDQLVLPCMQWKLVSNGAEICDLRVHKSETYIQVSYDDIDYEKIKVRNEDIMIQISCLDIQQIHETAFDHISVSCHEAYHSPTYIFVGEVLEEPDFFAPFTNTLEISSCCYIAISEVFCKKDAMISLQFQLIFEEHVLNPYEDIRKEYHAIMRTLPPEPKEMIDVYADVVIFEYFDGEDWTMIQELKDMRYLFRHTEQFQCEFSFCCPQQFSPVLVEGIEDYWIRLRLLKCESRYQFPCCLHVPFIKNLQAQYTYPQGKLKLDTLYREEELHHEDLMWSYKQQSPIVLFHEFHQENDCMYIFFKEPIIGSPFSLYIQCDIQKNQNEEWKFSMSSLQGFQKVIVEDETEGFSHSGLIHFYLDKEMSAMLLFEKYGYWIKIERVAKNQYSQFIAMKDIQCNVATLKEGQYNELSGTIQDFTQDLEIVLPAFQLLDLHVFLRKENDEWIDIIDEWQDSQFYHITQEKIWIDKSVLAQIGVNQYRIHFLQYHKIQQSMQKETEIFMAQTVPEISQCLSLVHSYGAVSQEMQSQAIKRLSSYIGYHNGLVSPSQFHQFVQSEFPQIHDFKMIEFQDEFGHVIPHQYTITYLVKDFLFGIQSFYEIKKALKKMIFQQTLFHAYDSNIKIVEPVYVKMSLSLKVKIYEEDILTIQKRLEAEFQNYFHPIEGRHHMGWKIGEFPRIVDIIEVVKNINEKYVIEDCHVSGQYVYQNKMMTKSTENLLKMQLAVMIGGESSIRVVRGGLKKNVGYNSSRSK</sequence>
<dbReference type="AlphaFoldDB" id="E7G9C6"/>
<evidence type="ECO:0008006" key="3">
    <source>
        <dbReference type="Google" id="ProtNLM"/>
    </source>
</evidence>
<protein>
    <recommendedName>
        <fullName evidence="3">Baseplate protein J-like domain-containing protein</fullName>
    </recommendedName>
</protein>
<dbReference type="HOGENOM" id="CLU_348757_0_0_9"/>
<evidence type="ECO:0000313" key="2">
    <source>
        <dbReference type="Proteomes" id="UP000003157"/>
    </source>
</evidence>
<reference evidence="1 2" key="1">
    <citation type="submission" date="2010-12" db="EMBL/GenBank/DDBJ databases">
        <title>The Genome Sequence of Coprobacillus sp. strain 29_1.</title>
        <authorList>
            <consortium name="The Broad Institute Genome Sequencing Platform"/>
            <person name="Earl A."/>
            <person name="Ward D."/>
            <person name="Feldgarden M."/>
            <person name="Gevers D."/>
            <person name="Daigneault M."/>
            <person name="Sibley C.D."/>
            <person name="White A."/>
            <person name="Strauss J."/>
            <person name="Allen-Vercoe E."/>
            <person name="Young S.K."/>
            <person name="Zeng Q."/>
            <person name="Gargeya S."/>
            <person name="Fitzgerald M."/>
            <person name="Haas B."/>
            <person name="Abouelleil A."/>
            <person name="Alvarado L."/>
            <person name="Arachchi H.M."/>
            <person name="Berlin A."/>
            <person name="Brown A."/>
            <person name="Chapman S.B."/>
            <person name="Chen Z."/>
            <person name="Dunbar C."/>
            <person name="Freedman E."/>
            <person name="Gearin G."/>
            <person name="Gellesch M."/>
            <person name="Goldberg J."/>
            <person name="Griggs A."/>
            <person name="Gujja S."/>
            <person name="Heilman E."/>
            <person name="Heiman D."/>
            <person name="Howarth C."/>
            <person name="Larson L."/>
            <person name="Lui A."/>
            <person name="MacDonald P.J.P."/>
            <person name="Mehta T."/>
            <person name="Montmayeur A."/>
            <person name="Murphy C."/>
            <person name="Neiman D."/>
            <person name="Pearson M."/>
            <person name="Priest M."/>
            <person name="Roberts A."/>
            <person name="Saif S."/>
            <person name="Shea T."/>
            <person name="Shenoy N."/>
            <person name="Sisk P."/>
            <person name="Stolte C."/>
            <person name="Sykes S."/>
            <person name="White J."/>
            <person name="Yandava C."/>
            <person name="Nusbaum C."/>
            <person name="Birren B."/>
        </authorList>
    </citation>
    <scope>NUCLEOTIDE SEQUENCE [LARGE SCALE GENOMIC DNA]</scope>
    <source>
        <strain evidence="1 2">29_1</strain>
    </source>
</reference>
<dbReference type="GeneID" id="78230995"/>
<dbReference type="STRING" id="100884.GCA_000269565_03208"/>
<dbReference type="eggNOG" id="COG3299">
    <property type="taxonomic scope" value="Bacteria"/>
</dbReference>
<dbReference type="Proteomes" id="UP000003157">
    <property type="component" value="Unassembled WGS sequence"/>
</dbReference>
<organism evidence="1 2">
    <name type="scientific">Coprobacillus cateniformis</name>
    <dbReference type="NCBI Taxonomy" id="100884"/>
    <lineage>
        <taxon>Bacteria</taxon>
        <taxon>Bacillati</taxon>
        <taxon>Bacillota</taxon>
        <taxon>Erysipelotrichia</taxon>
        <taxon>Erysipelotrichales</taxon>
        <taxon>Coprobacillaceae</taxon>
        <taxon>Coprobacillus</taxon>
    </lineage>
</organism>
<dbReference type="EMBL" id="ADKX01000024">
    <property type="protein sequence ID" value="EFW05416.1"/>
    <property type="molecule type" value="Genomic_DNA"/>
</dbReference>